<evidence type="ECO:0000256" key="1">
    <source>
        <dbReference type="SAM" id="MobiDB-lite"/>
    </source>
</evidence>
<feature type="compositionally biased region" description="Basic and acidic residues" evidence="1">
    <location>
        <begin position="22"/>
        <end position="32"/>
    </location>
</feature>
<evidence type="ECO:0000313" key="2">
    <source>
        <dbReference type="EMBL" id="ORY13915.1"/>
    </source>
</evidence>
<feature type="compositionally biased region" description="Polar residues" evidence="1">
    <location>
        <begin position="1"/>
        <end position="11"/>
    </location>
</feature>
<organism evidence="2 3">
    <name type="scientific">Clohesyomyces aquaticus</name>
    <dbReference type="NCBI Taxonomy" id="1231657"/>
    <lineage>
        <taxon>Eukaryota</taxon>
        <taxon>Fungi</taxon>
        <taxon>Dikarya</taxon>
        <taxon>Ascomycota</taxon>
        <taxon>Pezizomycotina</taxon>
        <taxon>Dothideomycetes</taxon>
        <taxon>Pleosporomycetidae</taxon>
        <taxon>Pleosporales</taxon>
        <taxon>Lindgomycetaceae</taxon>
        <taxon>Clohesyomyces</taxon>
    </lineage>
</organism>
<dbReference type="EMBL" id="MCFA01000037">
    <property type="protein sequence ID" value="ORY13915.1"/>
    <property type="molecule type" value="Genomic_DNA"/>
</dbReference>
<protein>
    <submittedName>
        <fullName evidence="2">Uncharacterized protein</fullName>
    </submittedName>
</protein>
<gene>
    <name evidence="2" type="ORF">BCR34DRAFT_586138</name>
</gene>
<proteinExistence type="predicted"/>
<feature type="region of interest" description="Disordered" evidence="1">
    <location>
        <begin position="1"/>
        <end position="52"/>
    </location>
</feature>
<accession>A0A1Y1ZVW7</accession>
<reference evidence="2 3" key="1">
    <citation type="submission" date="2016-07" db="EMBL/GenBank/DDBJ databases">
        <title>Pervasive Adenine N6-methylation of Active Genes in Fungi.</title>
        <authorList>
            <consortium name="DOE Joint Genome Institute"/>
            <person name="Mondo S.J."/>
            <person name="Dannebaum R.O."/>
            <person name="Kuo R.C."/>
            <person name="Labutti K."/>
            <person name="Haridas S."/>
            <person name="Kuo A."/>
            <person name="Salamov A."/>
            <person name="Ahrendt S.R."/>
            <person name="Lipzen A."/>
            <person name="Sullivan W."/>
            <person name="Andreopoulos W.B."/>
            <person name="Clum A."/>
            <person name="Lindquist E."/>
            <person name="Daum C."/>
            <person name="Ramamoorthy G.K."/>
            <person name="Gryganskyi A."/>
            <person name="Culley D."/>
            <person name="Magnuson J.K."/>
            <person name="James T.Y."/>
            <person name="O'Malley M.A."/>
            <person name="Stajich J.E."/>
            <person name="Spatafora J.W."/>
            <person name="Visel A."/>
            <person name="Grigoriev I.V."/>
        </authorList>
    </citation>
    <scope>NUCLEOTIDE SEQUENCE [LARGE SCALE GENOMIC DNA]</scope>
    <source>
        <strain evidence="2 3">CBS 115471</strain>
    </source>
</reference>
<sequence>MSFSKQRSRSNYFPAVMASESAIKRKDSKEVSPKQPPPAIARDTEPFPDLTAPIKARNSEDAHCKPHCRHEVCKDVYQQRAPFPRCTCTRTHPTQQLQPTIGAPFEITVTLLRKAAHLNATFPPDGTITLHQQDALAIF</sequence>
<dbReference type="AlphaFoldDB" id="A0A1Y1ZVW7"/>
<comment type="caution">
    <text evidence="2">The sequence shown here is derived from an EMBL/GenBank/DDBJ whole genome shotgun (WGS) entry which is preliminary data.</text>
</comment>
<keyword evidence="3" id="KW-1185">Reference proteome</keyword>
<dbReference type="Proteomes" id="UP000193144">
    <property type="component" value="Unassembled WGS sequence"/>
</dbReference>
<name>A0A1Y1ZVW7_9PLEO</name>
<evidence type="ECO:0000313" key="3">
    <source>
        <dbReference type="Proteomes" id="UP000193144"/>
    </source>
</evidence>